<keyword evidence="3" id="KW-1185">Reference proteome</keyword>
<proteinExistence type="predicted"/>
<evidence type="ECO:0000313" key="2">
    <source>
        <dbReference type="EMBL" id="UPK72468.1"/>
    </source>
</evidence>
<feature type="chain" id="PRO_5045346233" description="Protein-tyrosine-phosphatase" evidence="1">
    <location>
        <begin position="23"/>
        <end position="224"/>
    </location>
</feature>
<dbReference type="InterPro" id="IPR036196">
    <property type="entry name" value="Ptyr_pPase_sf"/>
</dbReference>
<evidence type="ECO:0008006" key="4">
    <source>
        <dbReference type="Google" id="ProtNLM"/>
    </source>
</evidence>
<feature type="signal peptide" evidence="1">
    <location>
        <begin position="1"/>
        <end position="22"/>
    </location>
</feature>
<name>A0ABY4I8R0_CHIFI</name>
<dbReference type="EMBL" id="CP095855">
    <property type="protein sequence ID" value="UPK72468.1"/>
    <property type="molecule type" value="Genomic_DNA"/>
</dbReference>
<sequence length="224" mass="24789">MNTKILFLAPVLACIFFFKSVAIQPPAPKLYPELVKYFASVKNNSINKNDKEALDILKGALALASMDSKDLNFIFLCKDNSFRSQVAQIFLETLSTTKKVKRVKSLSAGEASGEIDARLIDFLNKIGYKVSKTTVNNKVGYEVKYSDEAPAILIYGKDMNDPALNVKETYPIAVDPADFAHWEEVKFSYPLSKLEVDGFKDLASADIDTAMGSIAACMVYLTDK</sequence>
<gene>
    <name evidence="2" type="ORF">MYF79_14340</name>
</gene>
<reference evidence="2 3" key="1">
    <citation type="submission" date="2022-04" db="EMBL/GenBank/DDBJ databases">
        <title>The arsenic-methylating capacity of Chitinophaga filiformis YT5 during chitin decomposition.</title>
        <authorList>
            <person name="Chen G."/>
            <person name="Liang Y."/>
        </authorList>
    </citation>
    <scope>NUCLEOTIDE SEQUENCE [LARGE SCALE GENOMIC DNA]</scope>
    <source>
        <strain evidence="2 3">YT5</strain>
    </source>
</reference>
<accession>A0ABY4I8R0</accession>
<organism evidence="2 3">
    <name type="scientific">Chitinophaga filiformis</name>
    <name type="common">Myxococcus filiformis</name>
    <name type="synonym">Flexibacter filiformis</name>
    <dbReference type="NCBI Taxonomy" id="104663"/>
    <lineage>
        <taxon>Bacteria</taxon>
        <taxon>Pseudomonadati</taxon>
        <taxon>Bacteroidota</taxon>
        <taxon>Chitinophagia</taxon>
        <taxon>Chitinophagales</taxon>
        <taxon>Chitinophagaceae</taxon>
        <taxon>Chitinophaga</taxon>
    </lineage>
</organism>
<evidence type="ECO:0000256" key="1">
    <source>
        <dbReference type="SAM" id="SignalP"/>
    </source>
</evidence>
<dbReference type="SUPFAM" id="SSF52788">
    <property type="entry name" value="Phosphotyrosine protein phosphatases I"/>
    <property type="match status" value="1"/>
</dbReference>
<keyword evidence="1" id="KW-0732">Signal</keyword>
<dbReference type="Gene3D" id="3.40.50.2300">
    <property type="match status" value="1"/>
</dbReference>
<dbReference type="RefSeq" id="WP_247814656.1">
    <property type="nucleotide sequence ID" value="NZ_CP095855.1"/>
</dbReference>
<evidence type="ECO:0000313" key="3">
    <source>
        <dbReference type="Proteomes" id="UP000830198"/>
    </source>
</evidence>
<protein>
    <recommendedName>
        <fullName evidence="4">Protein-tyrosine-phosphatase</fullName>
    </recommendedName>
</protein>
<dbReference type="Proteomes" id="UP000830198">
    <property type="component" value="Chromosome"/>
</dbReference>